<evidence type="ECO:0000313" key="1">
    <source>
        <dbReference type="EMBL" id="TFV37105.1"/>
    </source>
</evidence>
<dbReference type="AlphaFoldDB" id="A0A4Y9L135"/>
<name>A0A4Y9L135_9BRAD</name>
<accession>A0A4Y9L135</accession>
<organism evidence="1 2">
    <name type="scientific">Bradyrhizobium frederickii</name>
    <dbReference type="NCBI Taxonomy" id="2560054"/>
    <lineage>
        <taxon>Bacteria</taxon>
        <taxon>Pseudomonadati</taxon>
        <taxon>Pseudomonadota</taxon>
        <taxon>Alphaproteobacteria</taxon>
        <taxon>Hyphomicrobiales</taxon>
        <taxon>Nitrobacteraceae</taxon>
        <taxon>Bradyrhizobium</taxon>
    </lineage>
</organism>
<dbReference type="EMBL" id="SPQU01000009">
    <property type="protein sequence ID" value="TFV37105.1"/>
    <property type="molecule type" value="Genomic_DNA"/>
</dbReference>
<protein>
    <recommendedName>
        <fullName evidence="3">Trypsin-like peptidase domain-containing protein</fullName>
    </recommendedName>
</protein>
<evidence type="ECO:0008006" key="3">
    <source>
        <dbReference type="Google" id="ProtNLM"/>
    </source>
</evidence>
<keyword evidence="2" id="KW-1185">Reference proteome</keyword>
<dbReference type="RefSeq" id="WP_135170091.1">
    <property type="nucleotide sequence ID" value="NZ_SPQU01000009.1"/>
</dbReference>
<dbReference type="OrthoDB" id="8452347at2"/>
<gene>
    <name evidence="1" type="ORF">E4K66_20605</name>
</gene>
<comment type="caution">
    <text evidence="1">The sequence shown here is derived from an EMBL/GenBank/DDBJ whole genome shotgun (WGS) entry which is preliminary data.</text>
</comment>
<reference evidence="1 2" key="1">
    <citation type="submission" date="2019-03" db="EMBL/GenBank/DDBJ databases">
        <title>Bradyrhizobium strains diversity isolated from Chamaecrista fasciculata.</title>
        <authorList>
            <person name="Urquiaga M.C.O."/>
            <person name="Hungria M."/>
            <person name="Delamuta J.R.M."/>
        </authorList>
    </citation>
    <scope>NUCLEOTIDE SEQUENCE [LARGE SCALE GENOMIC DNA]</scope>
    <source>
        <strain evidence="1 2">CNPSo 3424</strain>
    </source>
</reference>
<evidence type="ECO:0000313" key="2">
    <source>
        <dbReference type="Proteomes" id="UP000298225"/>
    </source>
</evidence>
<proteinExistence type="predicted"/>
<dbReference type="Proteomes" id="UP000298225">
    <property type="component" value="Unassembled WGS sequence"/>
</dbReference>
<sequence length="274" mass="29976">MSPTEASSQRTAHDISDAILSLISNFAVGLVIREAGQGSRVLGSGVLVSIEGRRGILTCGHVAEAYANLPEIGLLRFSPGMGPQRRILQLGDTQTAIIQSSDSFSEKKEVLDLAFTILPPDAASSIEAHHGVFLNIEKNRAKMEALAPSEGKHVDAMLGLIAEFSETPYVQDREFVSPMRGVLHSGHVCGQENGLLTFEAMKYNLHELPENFGGMSGGGLWRIYFVEDESETKIVATMLCGLASWQIDDTRIACQGWDRIDQMLVPNVRDKFRF</sequence>